<evidence type="ECO:0000256" key="1">
    <source>
        <dbReference type="SAM" id="SignalP"/>
    </source>
</evidence>
<evidence type="ECO:0000313" key="2">
    <source>
        <dbReference type="EMBL" id="SHL95616.1"/>
    </source>
</evidence>
<dbReference type="AlphaFoldDB" id="A0A1M7EVG5"/>
<keyword evidence="1" id="KW-0732">Signal</keyword>
<dbReference type="InterPro" id="IPR021937">
    <property type="entry name" value="DUF3551"/>
</dbReference>
<proteinExistence type="predicted"/>
<feature type="chain" id="PRO_5009925606" description="DUF3551 domain-containing protein" evidence="1">
    <location>
        <begin position="30"/>
        <end position="91"/>
    </location>
</feature>
<evidence type="ECO:0000313" key="3">
    <source>
        <dbReference type="Proteomes" id="UP000189935"/>
    </source>
</evidence>
<sequence>MRGTSWQTAFWALTLCGAAWTSAALPAAAQEYPFCIKGCDFGSGRGDCSFSSYAQCRASAAGRTAWCDANPYYSARAELQPAHSRLSHRRF</sequence>
<reference evidence="2 3" key="1">
    <citation type="submission" date="2016-11" db="EMBL/GenBank/DDBJ databases">
        <authorList>
            <person name="Jaros S."/>
            <person name="Januszkiewicz K."/>
            <person name="Wedrychowicz H."/>
        </authorList>
    </citation>
    <scope>NUCLEOTIDE SEQUENCE [LARGE SCALE GENOMIC DNA]</scope>
    <source>
        <strain evidence="2 3">GAS499</strain>
    </source>
</reference>
<dbReference type="OrthoDB" id="8255753at2"/>
<dbReference type="Pfam" id="PF12071">
    <property type="entry name" value="DUF3551"/>
    <property type="match status" value="1"/>
</dbReference>
<protein>
    <recommendedName>
        <fullName evidence="4">DUF3551 domain-containing protein</fullName>
    </recommendedName>
</protein>
<gene>
    <name evidence="2" type="ORF">SAMN05444159_7287</name>
</gene>
<name>A0A1M7EVG5_9BRAD</name>
<dbReference type="Proteomes" id="UP000189935">
    <property type="component" value="Chromosome I"/>
</dbReference>
<accession>A0A1M7EVG5</accession>
<dbReference type="RefSeq" id="WP_079544299.1">
    <property type="nucleotide sequence ID" value="NZ_LT670844.1"/>
</dbReference>
<organism evidence="2 3">
    <name type="scientific">Bradyrhizobium lablabi</name>
    <dbReference type="NCBI Taxonomy" id="722472"/>
    <lineage>
        <taxon>Bacteria</taxon>
        <taxon>Pseudomonadati</taxon>
        <taxon>Pseudomonadota</taxon>
        <taxon>Alphaproteobacteria</taxon>
        <taxon>Hyphomicrobiales</taxon>
        <taxon>Nitrobacteraceae</taxon>
        <taxon>Bradyrhizobium</taxon>
    </lineage>
</organism>
<feature type="signal peptide" evidence="1">
    <location>
        <begin position="1"/>
        <end position="29"/>
    </location>
</feature>
<evidence type="ECO:0008006" key="4">
    <source>
        <dbReference type="Google" id="ProtNLM"/>
    </source>
</evidence>
<dbReference type="EMBL" id="LT670844">
    <property type="protein sequence ID" value="SHL95616.1"/>
    <property type="molecule type" value="Genomic_DNA"/>
</dbReference>